<dbReference type="AlphaFoldDB" id="A0A3R6YN58"/>
<keyword evidence="2" id="KW-1133">Transmembrane helix</keyword>
<dbReference type="InterPro" id="IPR015422">
    <property type="entry name" value="PyrdxlP-dep_Trfase_small"/>
</dbReference>
<dbReference type="InterPro" id="IPR015424">
    <property type="entry name" value="PyrdxlP-dep_Trfase"/>
</dbReference>
<evidence type="ECO:0000313" key="5">
    <source>
        <dbReference type="Proteomes" id="UP000283543"/>
    </source>
</evidence>
<dbReference type="InterPro" id="IPR015421">
    <property type="entry name" value="PyrdxlP-dep_Trfase_major"/>
</dbReference>
<dbReference type="SUPFAM" id="SSF53383">
    <property type="entry name" value="PLP-dependent transferases"/>
    <property type="match status" value="1"/>
</dbReference>
<keyword evidence="2" id="KW-0812">Transmembrane</keyword>
<feature type="non-terminal residue" evidence="4">
    <location>
        <position position="1"/>
    </location>
</feature>
<evidence type="ECO:0000256" key="2">
    <source>
        <dbReference type="SAM" id="Phobius"/>
    </source>
</evidence>
<name>A0A3R6YN58_APHAT</name>
<gene>
    <name evidence="4" type="ORF">DYB34_007793</name>
</gene>
<feature type="transmembrane region" description="Helical" evidence="2">
    <location>
        <begin position="491"/>
        <end position="514"/>
    </location>
</feature>
<dbReference type="InterPro" id="IPR000192">
    <property type="entry name" value="Aminotrans_V_dom"/>
</dbReference>
<keyword evidence="1" id="KW-0663">Pyridoxal phosphate</keyword>
<dbReference type="VEuPathDB" id="FungiDB:H257_03675"/>
<protein>
    <recommendedName>
        <fullName evidence="3">Aminotransferase class V domain-containing protein</fullName>
    </recommendedName>
</protein>
<proteinExistence type="predicted"/>
<feature type="transmembrane region" description="Helical" evidence="2">
    <location>
        <begin position="366"/>
        <end position="394"/>
    </location>
</feature>
<organism evidence="4 5">
    <name type="scientific">Aphanomyces astaci</name>
    <name type="common">Crayfish plague agent</name>
    <dbReference type="NCBI Taxonomy" id="112090"/>
    <lineage>
        <taxon>Eukaryota</taxon>
        <taxon>Sar</taxon>
        <taxon>Stramenopiles</taxon>
        <taxon>Oomycota</taxon>
        <taxon>Saprolegniomycetes</taxon>
        <taxon>Saprolegniales</taxon>
        <taxon>Verrucalvaceae</taxon>
        <taxon>Aphanomyces</taxon>
    </lineage>
</organism>
<dbReference type="PANTHER" id="PTHR43092:SF2">
    <property type="entry name" value="HERCYNYLCYSTEINE SULFOXIDE LYASE"/>
    <property type="match status" value="1"/>
</dbReference>
<dbReference type="EMBL" id="QUTB01007430">
    <property type="protein sequence ID" value="RHY46004.1"/>
    <property type="molecule type" value="Genomic_DNA"/>
</dbReference>
<feature type="transmembrane region" description="Helical" evidence="2">
    <location>
        <begin position="441"/>
        <end position="461"/>
    </location>
</feature>
<feature type="domain" description="Aminotransferase class V" evidence="3">
    <location>
        <begin position="15"/>
        <end position="266"/>
    </location>
</feature>
<dbReference type="VEuPathDB" id="FungiDB:H257_03674"/>
<evidence type="ECO:0000313" key="4">
    <source>
        <dbReference type="EMBL" id="RHY46004.1"/>
    </source>
</evidence>
<feature type="transmembrane region" description="Helical" evidence="2">
    <location>
        <begin position="400"/>
        <end position="421"/>
    </location>
</feature>
<keyword evidence="2" id="KW-0472">Membrane</keyword>
<evidence type="ECO:0000259" key="3">
    <source>
        <dbReference type="Pfam" id="PF00266"/>
    </source>
</evidence>
<dbReference type="Proteomes" id="UP000283543">
    <property type="component" value="Unassembled WGS sequence"/>
</dbReference>
<dbReference type="Gene3D" id="3.40.640.10">
    <property type="entry name" value="Type I PLP-dependent aspartate aminotransferase-like (Major domain)"/>
    <property type="match status" value="1"/>
</dbReference>
<reference evidence="4 5" key="1">
    <citation type="submission" date="2018-08" db="EMBL/GenBank/DDBJ databases">
        <title>Aphanomyces genome sequencing and annotation.</title>
        <authorList>
            <person name="Minardi D."/>
            <person name="Oidtmann B."/>
            <person name="Van Der Giezen M."/>
            <person name="Studholme D.J."/>
        </authorList>
    </citation>
    <scope>NUCLEOTIDE SEQUENCE [LARGE SCALE GENOMIC DNA]</scope>
    <source>
        <strain evidence="4 5">Si</strain>
    </source>
</reference>
<accession>A0A3R6YN58</accession>
<dbReference type="Gene3D" id="3.90.1150.10">
    <property type="entry name" value="Aspartate Aminotransferase, domain 1"/>
    <property type="match status" value="1"/>
</dbReference>
<sequence>LNPDRFLRRELPTLLRRSAEKLAEVVGADSEDVVFVPNISHGVNAVLRSMDLQEGDEVLCMNSTYPGVFNTLRHICYMTQEVVELKVVDVKLPLESYESLIQQLAAAITPNTRVAVLDHITSAAALVLPLDKLIPLFQKRGIPVLVDGANAPGQVPLDLRQLKPDFYVGTCNKWLFGSKSSSFLYVDKEHQSMVRPVVTSLSYNQGFIEEFAVQGTKDESNYLTICTAIDFYQNLGYNRVCAHNKSLIDWASSYLASLWGTEALLPPWQRAPFASAIRLPIQWPVKANGEPLTADEQCQVCCFVMDILLDYYQLATKVIPIEGSLYVRISAQIYNERADFERLGVAIQGLTNCSSFIEMFSTMRQLSIAMCIILDECVLLIVLSLQALTILPAIAVTREVGLAVLSLYLITALFSVTYAFLYTLRECCPCINALQRHGSKFFYVLHIGLIATTVATISILLEPFLSGVDFSEYCLTNALDHNLSSTGCLKLQGYTVVALMTLTLEVGLSVYMLVLGRRISKKHAVEYARLVREKSLSDAELPSVVRGNNSFQKKTGKATHGTTAEVI</sequence>
<dbReference type="Pfam" id="PF00266">
    <property type="entry name" value="Aminotran_5"/>
    <property type="match status" value="1"/>
</dbReference>
<evidence type="ECO:0000256" key="1">
    <source>
        <dbReference type="ARBA" id="ARBA00022898"/>
    </source>
</evidence>
<comment type="caution">
    <text evidence="4">The sequence shown here is derived from an EMBL/GenBank/DDBJ whole genome shotgun (WGS) entry which is preliminary data.</text>
</comment>
<dbReference type="PANTHER" id="PTHR43092">
    <property type="entry name" value="L-CYSTEINE DESULFHYDRASE"/>
    <property type="match status" value="1"/>
</dbReference>